<dbReference type="InterPro" id="IPR012902">
    <property type="entry name" value="N_methyl_site"/>
</dbReference>
<sequence length="261" mass="29462">MKIRRSNKGLTLVELIISLAILGIIITPIYALTINTIKVNKRSEDKQKALVIAEEYIEYAKSSLHSIEDVKNLPLKKDGFVIKKIIEGIEKYREEDDGIPEDIIPDLDVIINKYNFIIFSDKIGGSFNGNGKDKIEGNILTIICDDKGSKDARITFSIGGNFGYYDLKKVYGEDIVLKITLNGSLPLKLSLLDEYSGKFIVYIAPSDFNYVKDENVIVKNGSQSGQERYRLYKVSIKVWKEGHEDTEEPLQTIEGYKVIAN</sequence>
<keyword evidence="3" id="KW-1185">Reference proteome</keyword>
<dbReference type="Pfam" id="PF07963">
    <property type="entry name" value="N_methyl"/>
    <property type="match status" value="1"/>
</dbReference>
<keyword evidence="1" id="KW-0812">Transmembrane</keyword>
<accession>A0A6I6EQ34</accession>
<organism evidence="2 3">
    <name type="scientific">Clostridium bovifaecis</name>
    <dbReference type="NCBI Taxonomy" id="2184719"/>
    <lineage>
        <taxon>Bacteria</taxon>
        <taxon>Bacillati</taxon>
        <taxon>Bacillota</taxon>
        <taxon>Clostridia</taxon>
        <taxon>Eubacteriales</taxon>
        <taxon>Clostridiaceae</taxon>
        <taxon>Clostridium</taxon>
    </lineage>
</organism>
<dbReference type="EMBL" id="CP046522">
    <property type="protein sequence ID" value="QGU95769.1"/>
    <property type="molecule type" value="Genomic_DNA"/>
</dbReference>
<reference evidence="2 3" key="1">
    <citation type="submission" date="2019-12" db="EMBL/GenBank/DDBJ databases">
        <title>Genome sequenceing of Clostridium bovifaecis.</title>
        <authorList>
            <person name="Yao Y."/>
        </authorList>
    </citation>
    <scope>NUCLEOTIDE SEQUENCE [LARGE SCALE GENOMIC DNA]</scope>
    <source>
        <strain evidence="2 3">BXX</strain>
    </source>
</reference>
<evidence type="ECO:0000313" key="2">
    <source>
        <dbReference type="EMBL" id="QGU95769.1"/>
    </source>
</evidence>
<gene>
    <name evidence="2" type="ORF">GOM49_12295</name>
</gene>
<proteinExistence type="predicted"/>
<name>A0A6I6EQ34_9CLOT</name>
<evidence type="ECO:0000313" key="3">
    <source>
        <dbReference type="Proteomes" id="UP000422764"/>
    </source>
</evidence>
<keyword evidence="1" id="KW-0472">Membrane</keyword>
<dbReference type="AlphaFoldDB" id="A0A6I6EQ34"/>
<evidence type="ECO:0000256" key="1">
    <source>
        <dbReference type="SAM" id="Phobius"/>
    </source>
</evidence>
<feature type="transmembrane region" description="Helical" evidence="1">
    <location>
        <begin position="12"/>
        <end position="32"/>
    </location>
</feature>
<protein>
    <submittedName>
        <fullName evidence="2">Prepilin-type N-terminal cleavage/methylation domain-containing protein</fullName>
    </submittedName>
</protein>
<dbReference type="NCBIfam" id="TIGR02532">
    <property type="entry name" value="IV_pilin_GFxxxE"/>
    <property type="match status" value="1"/>
</dbReference>
<keyword evidence="1" id="KW-1133">Transmembrane helix</keyword>
<dbReference type="Proteomes" id="UP000422764">
    <property type="component" value="Chromosome"/>
</dbReference>